<sequence>VAETIVLIPINPTSTSGLVFYLFSIINQVVQKSHIGQ</sequence>
<evidence type="ECO:0000313" key="2">
    <source>
        <dbReference type="Proteomes" id="UP000694005"/>
    </source>
</evidence>
<evidence type="ECO:0000313" key="1">
    <source>
        <dbReference type="EMBL" id="CAG7875270.1"/>
    </source>
</evidence>
<organism evidence="1 2">
    <name type="scientific">Brassica campestris</name>
    <name type="common">Field mustard</name>
    <dbReference type="NCBI Taxonomy" id="3711"/>
    <lineage>
        <taxon>Eukaryota</taxon>
        <taxon>Viridiplantae</taxon>
        <taxon>Streptophyta</taxon>
        <taxon>Embryophyta</taxon>
        <taxon>Tracheophyta</taxon>
        <taxon>Spermatophyta</taxon>
        <taxon>Magnoliopsida</taxon>
        <taxon>eudicotyledons</taxon>
        <taxon>Gunneridae</taxon>
        <taxon>Pentapetalae</taxon>
        <taxon>rosids</taxon>
        <taxon>malvids</taxon>
        <taxon>Brassicales</taxon>
        <taxon>Brassicaceae</taxon>
        <taxon>Brassiceae</taxon>
        <taxon>Brassica</taxon>
    </lineage>
</organism>
<dbReference type="AlphaFoldDB" id="A0A8D9DDC9"/>
<gene>
    <name evidence="1" type="ORF">BRAPAZ1V2_A05P17910.2</name>
</gene>
<protein>
    <submittedName>
        <fullName evidence="1">Uncharacterized protein</fullName>
    </submittedName>
</protein>
<proteinExistence type="predicted"/>
<accession>A0A8D9DDC9</accession>
<dbReference type="Proteomes" id="UP000694005">
    <property type="component" value="Chromosome A05"/>
</dbReference>
<dbReference type="EMBL" id="LS974621">
    <property type="protein sequence ID" value="CAG7875270.1"/>
    <property type="molecule type" value="Genomic_DNA"/>
</dbReference>
<name>A0A8D9DDC9_BRACM</name>
<dbReference type="Gramene" id="A05p17910.2_BraZ1">
    <property type="protein sequence ID" value="A05p17910.2_BraZ1.CDS.1"/>
    <property type="gene ID" value="A05g17910.2_BraZ1"/>
</dbReference>
<feature type="non-terminal residue" evidence="1">
    <location>
        <position position="1"/>
    </location>
</feature>
<reference evidence="1 2" key="1">
    <citation type="submission" date="2021-07" db="EMBL/GenBank/DDBJ databases">
        <authorList>
            <consortium name="Genoscope - CEA"/>
            <person name="William W."/>
        </authorList>
    </citation>
    <scope>NUCLEOTIDE SEQUENCE [LARGE SCALE GENOMIC DNA]</scope>
</reference>